<comment type="caution">
    <text evidence="7">The sequence shown here is derived from an EMBL/GenBank/DDBJ whole genome shotgun (WGS) entry which is preliminary data.</text>
</comment>
<keyword evidence="6" id="KW-1003">Cell membrane</keyword>
<dbReference type="InterPro" id="IPR045214">
    <property type="entry name" value="Surf1/Surf4"/>
</dbReference>
<evidence type="ECO:0000313" key="7">
    <source>
        <dbReference type="EMBL" id="KRO48313.1"/>
    </source>
</evidence>
<keyword evidence="4 6" id="KW-1133">Transmembrane helix</keyword>
<accession>A0A0R2QDB0</accession>
<dbReference type="Pfam" id="PF02104">
    <property type="entry name" value="SURF1"/>
    <property type="match status" value="1"/>
</dbReference>
<protein>
    <recommendedName>
        <fullName evidence="6">SURF1-like protein</fullName>
    </recommendedName>
</protein>
<comment type="subcellular location">
    <subcellularLocation>
        <location evidence="6">Cell membrane</location>
        <topology evidence="6">Multi-pass membrane protein</topology>
    </subcellularLocation>
    <subcellularLocation>
        <location evidence="1">Membrane</location>
    </subcellularLocation>
</comment>
<gene>
    <name evidence="7" type="ORF">ABR75_00580</name>
</gene>
<evidence type="ECO:0000256" key="3">
    <source>
        <dbReference type="ARBA" id="ARBA00022692"/>
    </source>
</evidence>
<evidence type="ECO:0000256" key="1">
    <source>
        <dbReference type="ARBA" id="ARBA00004370"/>
    </source>
</evidence>
<dbReference type="PANTHER" id="PTHR23427">
    <property type="entry name" value="SURFEIT LOCUS PROTEIN"/>
    <property type="match status" value="1"/>
</dbReference>
<evidence type="ECO:0000256" key="6">
    <source>
        <dbReference type="RuleBase" id="RU363076"/>
    </source>
</evidence>
<keyword evidence="5 6" id="KW-0472">Membrane</keyword>
<organism evidence="7 8">
    <name type="scientific">Acidimicrobiia bacterium BACL6 MAG-120924-bin43</name>
    <dbReference type="NCBI Taxonomy" id="1655583"/>
    <lineage>
        <taxon>Bacteria</taxon>
        <taxon>Bacillati</taxon>
        <taxon>Actinomycetota</taxon>
        <taxon>Acidimicrobiia</taxon>
        <taxon>acIV cluster</taxon>
    </lineage>
</organism>
<evidence type="ECO:0000256" key="5">
    <source>
        <dbReference type="ARBA" id="ARBA00023136"/>
    </source>
</evidence>
<dbReference type="CDD" id="cd06662">
    <property type="entry name" value="SURF1"/>
    <property type="match status" value="1"/>
</dbReference>
<dbReference type="PANTHER" id="PTHR23427:SF2">
    <property type="entry name" value="SURFEIT LOCUS PROTEIN 1"/>
    <property type="match status" value="1"/>
</dbReference>
<name>A0A0R2QDB0_9ACTN</name>
<evidence type="ECO:0000256" key="2">
    <source>
        <dbReference type="ARBA" id="ARBA00007165"/>
    </source>
</evidence>
<dbReference type="PROSITE" id="PS50895">
    <property type="entry name" value="SURF1"/>
    <property type="match status" value="1"/>
</dbReference>
<evidence type="ECO:0000313" key="8">
    <source>
        <dbReference type="Proteomes" id="UP000051017"/>
    </source>
</evidence>
<keyword evidence="3 6" id="KW-0812">Transmembrane</keyword>
<evidence type="ECO:0000256" key="4">
    <source>
        <dbReference type="ARBA" id="ARBA00022989"/>
    </source>
</evidence>
<feature type="transmembrane region" description="Helical" evidence="6">
    <location>
        <begin position="12"/>
        <end position="32"/>
    </location>
</feature>
<comment type="similarity">
    <text evidence="2 6">Belongs to the SURF1 family.</text>
</comment>
<feature type="transmembrane region" description="Helical" evidence="6">
    <location>
        <begin position="212"/>
        <end position="231"/>
    </location>
</feature>
<dbReference type="InterPro" id="IPR002994">
    <property type="entry name" value="Surf1/Shy1"/>
</dbReference>
<proteinExistence type="inferred from homology"/>
<reference evidence="7 8" key="1">
    <citation type="submission" date="2015-10" db="EMBL/GenBank/DDBJ databases">
        <title>Metagenome-Assembled Genomes uncover a global brackish microbiome.</title>
        <authorList>
            <person name="Hugerth L.W."/>
            <person name="Larsson J."/>
            <person name="Alneberg J."/>
            <person name="Lindh M.V."/>
            <person name="Legrand C."/>
            <person name="Pinhassi J."/>
            <person name="Andersson A.F."/>
        </authorList>
    </citation>
    <scope>NUCLEOTIDE SEQUENCE [LARGE SCALE GENOMIC DNA]</scope>
    <source>
        <strain evidence="7">BACL6 MAG-120924-bin43</strain>
    </source>
</reference>
<dbReference type="GO" id="GO:0005886">
    <property type="term" value="C:plasma membrane"/>
    <property type="evidence" value="ECO:0007669"/>
    <property type="project" value="UniProtKB-SubCell"/>
</dbReference>
<dbReference type="EMBL" id="LIBJ01000098">
    <property type="protein sequence ID" value="KRO48313.1"/>
    <property type="molecule type" value="Genomic_DNA"/>
</dbReference>
<sequence>MYKFLLRPKWIAFHVLIVVLVTIMLMLANWQLDRHHQRVAFNETLKERVDTPTAPLEQVLETFSSASDAEWRSVVVTGLYLQDHDIQIVNVSQGGQAGFDPVAPLQLSDGRLILVNRGFVPLGGSVLDPPAGTVTLQGRLRASSAKRLGAVSDATSGVLTEVQRIDILRLQQQMPAPLVNVYVELQSSSPADDTTLSRIAEPTFNNGPHLGYVGQWILFSLCALGGWFAIVRREATGKKQSALGV</sequence>
<dbReference type="AlphaFoldDB" id="A0A0R2QDB0"/>
<dbReference type="Proteomes" id="UP000051017">
    <property type="component" value="Unassembled WGS sequence"/>
</dbReference>